<feature type="region of interest" description="Disordered" evidence="1">
    <location>
        <begin position="116"/>
        <end position="140"/>
    </location>
</feature>
<accession>A0A9P5U5S2</accession>
<dbReference type="AlphaFoldDB" id="A0A9P5U5S2"/>
<gene>
    <name evidence="3" type="ORF">BDP27DRAFT_1329567</name>
</gene>
<evidence type="ECO:0000313" key="3">
    <source>
        <dbReference type="EMBL" id="KAF9066994.1"/>
    </source>
</evidence>
<evidence type="ECO:0000313" key="4">
    <source>
        <dbReference type="Proteomes" id="UP000772434"/>
    </source>
</evidence>
<feature type="signal peptide" evidence="2">
    <location>
        <begin position="1"/>
        <end position="23"/>
    </location>
</feature>
<dbReference type="Proteomes" id="UP000772434">
    <property type="component" value="Unassembled WGS sequence"/>
</dbReference>
<feature type="chain" id="PRO_5040142410" description="Carboxypeptidase regulatory-like domain-containing protein" evidence="2">
    <location>
        <begin position="24"/>
        <end position="140"/>
    </location>
</feature>
<evidence type="ECO:0000256" key="1">
    <source>
        <dbReference type="SAM" id="MobiDB-lite"/>
    </source>
</evidence>
<name>A0A9P5U5S2_9AGAR</name>
<comment type="caution">
    <text evidence="3">The sequence shown here is derived from an EMBL/GenBank/DDBJ whole genome shotgun (WGS) entry which is preliminary data.</text>
</comment>
<reference evidence="3" key="1">
    <citation type="submission" date="2020-11" db="EMBL/GenBank/DDBJ databases">
        <authorList>
            <consortium name="DOE Joint Genome Institute"/>
            <person name="Ahrendt S."/>
            <person name="Riley R."/>
            <person name="Andreopoulos W."/>
            <person name="Labutti K."/>
            <person name="Pangilinan J."/>
            <person name="Ruiz-Duenas F.J."/>
            <person name="Barrasa J.M."/>
            <person name="Sanchez-Garcia M."/>
            <person name="Camarero S."/>
            <person name="Miyauchi S."/>
            <person name="Serrano A."/>
            <person name="Linde D."/>
            <person name="Babiker R."/>
            <person name="Drula E."/>
            <person name="Ayuso-Fernandez I."/>
            <person name="Pacheco R."/>
            <person name="Padilla G."/>
            <person name="Ferreira P."/>
            <person name="Barriuso J."/>
            <person name="Kellner H."/>
            <person name="Castanera R."/>
            <person name="Alfaro M."/>
            <person name="Ramirez L."/>
            <person name="Pisabarro A.G."/>
            <person name="Kuo A."/>
            <person name="Tritt A."/>
            <person name="Lipzen A."/>
            <person name="He G."/>
            <person name="Yan M."/>
            <person name="Ng V."/>
            <person name="Cullen D."/>
            <person name="Martin F."/>
            <person name="Rosso M.-N."/>
            <person name="Henrissat B."/>
            <person name="Hibbett D."/>
            <person name="Martinez A.T."/>
            <person name="Grigoriev I.V."/>
        </authorList>
    </citation>
    <scope>NUCLEOTIDE SEQUENCE</scope>
    <source>
        <strain evidence="3">AH 40177</strain>
    </source>
</reference>
<proteinExistence type="predicted"/>
<evidence type="ECO:0008006" key="5">
    <source>
        <dbReference type="Google" id="ProtNLM"/>
    </source>
</evidence>
<evidence type="ECO:0000256" key="2">
    <source>
        <dbReference type="SAM" id="SignalP"/>
    </source>
</evidence>
<dbReference type="OrthoDB" id="3068990at2759"/>
<protein>
    <recommendedName>
        <fullName evidence="5">Carboxypeptidase regulatory-like domain-containing protein</fullName>
    </recommendedName>
</protein>
<sequence>MLVYLPFLFSITLALLFFDIANGFQVALEGASTTTVPASVTGTFQRESGDPSGITIRVVDISDPSGPRVIQTEDPPDSEQSGSFPITLTTPGVFALQAGPGTSTVVDSDTVTVLDSTGSSNGKVITTSTASASSQTKDTR</sequence>
<keyword evidence="2" id="KW-0732">Signal</keyword>
<dbReference type="EMBL" id="JADNRY010000079">
    <property type="protein sequence ID" value="KAF9066994.1"/>
    <property type="molecule type" value="Genomic_DNA"/>
</dbReference>
<organism evidence="3 4">
    <name type="scientific">Rhodocollybia butyracea</name>
    <dbReference type="NCBI Taxonomy" id="206335"/>
    <lineage>
        <taxon>Eukaryota</taxon>
        <taxon>Fungi</taxon>
        <taxon>Dikarya</taxon>
        <taxon>Basidiomycota</taxon>
        <taxon>Agaricomycotina</taxon>
        <taxon>Agaricomycetes</taxon>
        <taxon>Agaricomycetidae</taxon>
        <taxon>Agaricales</taxon>
        <taxon>Marasmiineae</taxon>
        <taxon>Omphalotaceae</taxon>
        <taxon>Rhodocollybia</taxon>
    </lineage>
</organism>
<keyword evidence="4" id="KW-1185">Reference proteome</keyword>
<feature type="region of interest" description="Disordered" evidence="1">
    <location>
        <begin position="64"/>
        <end position="84"/>
    </location>
</feature>